<name>A0ABT9H946_9SPHN</name>
<gene>
    <name evidence="2" type="ORF">Q9K01_09140</name>
</gene>
<comment type="caution">
    <text evidence="2">The sequence shown here is derived from an EMBL/GenBank/DDBJ whole genome shotgun (WGS) entry which is preliminary data.</text>
</comment>
<dbReference type="Pfam" id="PF13450">
    <property type="entry name" value="NAD_binding_8"/>
    <property type="match status" value="1"/>
</dbReference>
<evidence type="ECO:0000313" key="2">
    <source>
        <dbReference type="EMBL" id="MDP4539786.1"/>
    </source>
</evidence>
<dbReference type="SUPFAM" id="SSF51905">
    <property type="entry name" value="FAD/NAD(P)-binding domain"/>
    <property type="match status" value="1"/>
</dbReference>
<evidence type="ECO:0000256" key="1">
    <source>
        <dbReference type="SAM" id="MobiDB-lite"/>
    </source>
</evidence>
<dbReference type="Proteomes" id="UP001235664">
    <property type="component" value="Unassembled WGS sequence"/>
</dbReference>
<organism evidence="2 3">
    <name type="scientific">Qipengyuania benthica</name>
    <dbReference type="NCBI Taxonomy" id="3067651"/>
    <lineage>
        <taxon>Bacteria</taxon>
        <taxon>Pseudomonadati</taxon>
        <taxon>Pseudomonadota</taxon>
        <taxon>Alphaproteobacteria</taxon>
        <taxon>Sphingomonadales</taxon>
        <taxon>Erythrobacteraceae</taxon>
        <taxon>Qipengyuania</taxon>
    </lineage>
</organism>
<dbReference type="Gene3D" id="3.50.50.60">
    <property type="entry name" value="FAD/NAD(P)-binding domain"/>
    <property type="match status" value="1"/>
</dbReference>
<proteinExistence type="predicted"/>
<protein>
    <submittedName>
        <fullName evidence="2">NAD(P)-binding protein</fullName>
    </submittedName>
</protein>
<keyword evidence="3" id="KW-1185">Reference proteome</keyword>
<dbReference type="PANTHER" id="PTHR16128">
    <property type="entry name" value="FAD/NAD(P)-BINDING OXIDOREDUCTASE FAMILY PROTEIN"/>
    <property type="match status" value="1"/>
</dbReference>
<evidence type="ECO:0000313" key="3">
    <source>
        <dbReference type="Proteomes" id="UP001235664"/>
    </source>
</evidence>
<dbReference type="PRINTS" id="PR00419">
    <property type="entry name" value="ADXRDTASE"/>
</dbReference>
<dbReference type="RefSeq" id="WP_305929941.1">
    <property type="nucleotide sequence ID" value="NZ_JAVAIL010000003.1"/>
</dbReference>
<reference evidence="2 3" key="1">
    <citation type="submission" date="2023-08" db="EMBL/GenBank/DDBJ databases">
        <title>genomic of DY56.</title>
        <authorList>
            <person name="Wang Y."/>
        </authorList>
    </citation>
    <scope>NUCLEOTIDE SEQUENCE [LARGE SCALE GENOMIC DNA]</scope>
    <source>
        <strain evidence="2 3">DY56-A-20</strain>
    </source>
</reference>
<sequence length="306" mass="33034">MTVAIIGAGMAGLSCARPLVQAGLTVEIYDKGRGPGGRMSTRRVTVEGRGLRFDHGAQYFTARDERFRAEVAAWQQAGRVAPWPAAGDEALVGVPGMNEPVRAMAEGLDVGWGARIDRLDRVAGEWMLHGDGLLESHSTVVVAVPAEQAGPLVAGFSPQFGDRAERTVSEPCWTVMACFAQPLPLPDTLATGDSVAWAARDGAKPGRSGSESWVLQARRDGREIGSTKLPTQLPQSCSRLSLPRMLSPRSRRPTQPRIAGSMPERNRSRESPRCGIRPCGWGWWATGCSRRGWKARGFPGVNWPIA</sequence>
<feature type="region of interest" description="Disordered" evidence="1">
    <location>
        <begin position="244"/>
        <end position="272"/>
    </location>
</feature>
<dbReference type="PANTHER" id="PTHR16128:SF5">
    <property type="entry name" value="FAD_NAD(P)-BINDING OXIDOREDUCTASE FAMILY PROTEIN"/>
    <property type="match status" value="1"/>
</dbReference>
<dbReference type="InterPro" id="IPR036188">
    <property type="entry name" value="FAD/NAD-bd_sf"/>
</dbReference>
<dbReference type="Gene3D" id="3.90.660.10">
    <property type="match status" value="1"/>
</dbReference>
<accession>A0ABT9H946</accession>
<dbReference type="EMBL" id="JAVAIL010000003">
    <property type="protein sequence ID" value="MDP4539786.1"/>
    <property type="molecule type" value="Genomic_DNA"/>
</dbReference>